<dbReference type="InterPro" id="IPR029017">
    <property type="entry name" value="Enolase-like_N"/>
</dbReference>
<keyword evidence="6" id="KW-1185">Reference proteome</keyword>
<keyword evidence="2" id="KW-0479">Metal-binding</keyword>
<dbReference type="InterPro" id="IPR036849">
    <property type="entry name" value="Enolase-like_C_sf"/>
</dbReference>
<organism evidence="5 6">
    <name type="scientific">Arsenicitalea aurantiaca</name>
    <dbReference type="NCBI Taxonomy" id="1783274"/>
    <lineage>
        <taxon>Bacteria</taxon>
        <taxon>Pseudomonadati</taxon>
        <taxon>Pseudomonadota</taxon>
        <taxon>Alphaproteobacteria</taxon>
        <taxon>Hyphomicrobiales</taxon>
        <taxon>Devosiaceae</taxon>
        <taxon>Arsenicitalea</taxon>
    </lineage>
</organism>
<evidence type="ECO:0000259" key="4">
    <source>
        <dbReference type="SMART" id="SM00922"/>
    </source>
</evidence>
<dbReference type="AlphaFoldDB" id="A0A433X2K4"/>
<dbReference type="CDD" id="cd03316">
    <property type="entry name" value="MR_like"/>
    <property type="match status" value="1"/>
</dbReference>
<evidence type="ECO:0000313" key="5">
    <source>
        <dbReference type="EMBL" id="RUT28291.1"/>
    </source>
</evidence>
<dbReference type="PANTHER" id="PTHR13794">
    <property type="entry name" value="ENOLASE SUPERFAMILY, MANDELATE RACEMASE"/>
    <property type="match status" value="1"/>
</dbReference>
<proteinExistence type="predicted"/>
<dbReference type="SMART" id="SM00922">
    <property type="entry name" value="MR_MLE"/>
    <property type="match status" value="1"/>
</dbReference>
<comment type="cofactor">
    <cofactor evidence="1">
        <name>Mg(2+)</name>
        <dbReference type="ChEBI" id="CHEBI:18420"/>
    </cofactor>
</comment>
<dbReference type="Gene3D" id="3.20.20.120">
    <property type="entry name" value="Enolase-like C-terminal domain"/>
    <property type="match status" value="1"/>
</dbReference>
<gene>
    <name evidence="5" type="ORF">EMQ25_17030</name>
</gene>
<keyword evidence="3" id="KW-0460">Magnesium</keyword>
<dbReference type="GO" id="GO:0000287">
    <property type="term" value="F:magnesium ion binding"/>
    <property type="evidence" value="ECO:0007669"/>
    <property type="project" value="TreeGrafter"/>
</dbReference>
<feature type="domain" description="Mandelate racemase/muconate lactonizing enzyme C-terminal" evidence="4">
    <location>
        <begin position="141"/>
        <end position="238"/>
    </location>
</feature>
<dbReference type="InterPro" id="IPR013341">
    <property type="entry name" value="Mandelate_racemase_N_dom"/>
</dbReference>
<dbReference type="InterPro" id="IPR029065">
    <property type="entry name" value="Enolase_C-like"/>
</dbReference>
<dbReference type="RefSeq" id="WP_127189817.1">
    <property type="nucleotide sequence ID" value="NZ_RZNJ01000008.1"/>
</dbReference>
<evidence type="ECO:0000256" key="3">
    <source>
        <dbReference type="ARBA" id="ARBA00022842"/>
    </source>
</evidence>
<dbReference type="SUPFAM" id="SSF51604">
    <property type="entry name" value="Enolase C-terminal domain-like"/>
    <property type="match status" value="1"/>
</dbReference>
<protein>
    <submittedName>
        <fullName evidence="5">Mandelate racemase/muconate lactonizing enzyme family protein</fullName>
    </submittedName>
</protein>
<dbReference type="SFLD" id="SFLDG00179">
    <property type="entry name" value="mandelate_racemase"/>
    <property type="match status" value="1"/>
</dbReference>
<dbReference type="EMBL" id="RZNJ01000008">
    <property type="protein sequence ID" value="RUT28291.1"/>
    <property type="molecule type" value="Genomic_DNA"/>
</dbReference>
<dbReference type="Gene3D" id="3.30.390.10">
    <property type="entry name" value="Enolase-like, N-terminal domain"/>
    <property type="match status" value="1"/>
</dbReference>
<dbReference type="InterPro" id="IPR046945">
    <property type="entry name" value="RHMD-like"/>
</dbReference>
<dbReference type="GO" id="GO:0016052">
    <property type="term" value="P:carbohydrate catabolic process"/>
    <property type="evidence" value="ECO:0007669"/>
    <property type="project" value="TreeGrafter"/>
</dbReference>
<dbReference type="Proteomes" id="UP000281547">
    <property type="component" value="Unassembled WGS sequence"/>
</dbReference>
<name>A0A433X2K4_9HYPH</name>
<evidence type="ECO:0000313" key="6">
    <source>
        <dbReference type="Proteomes" id="UP000281547"/>
    </source>
</evidence>
<reference evidence="5 6" key="1">
    <citation type="journal article" date="2016" name="Int. J. Syst. Evol. Microbiol.">
        <title>Arsenicitalea aurantiaca gen. nov., sp. nov., a new member of the family Hyphomicrobiaceae, isolated from high-arsenic sediment.</title>
        <authorList>
            <person name="Mu Y."/>
            <person name="Zhou L."/>
            <person name="Zeng X.C."/>
            <person name="Liu L."/>
            <person name="Pan Y."/>
            <person name="Chen X."/>
            <person name="Wang J."/>
            <person name="Li S."/>
            <person name="Li W.J."/>
            <person name="Wang Y."/>
        </authorList>
    </citation>
    <scope>NUCLEOTIDE SEQUENCE [LARGE SCALE GENOMIC DNA]</scope>
    <source>
        <strain evidence="5 6">42-50</strain>
    </source>
</reference>
<sequence length="367" mass="39666">MPTIKSVAVSAYSAPLEAPITNGLYTYTATQIVACRLELSNGISAIGWTHGEKIVFTAAEAIAAMLIGQELNAERLWARMYQPKLFGRRGLEQRALSALDIAVWDGLGKEAGMSVHRLLGGFHDSVPAYKAGGYYGEGKSLEDLQREVSGHVEGGARALKMKIGAVSVAEDLARIDAVRTAIGPDVGLLVDVNNAYDRITAEKMAAALDERDIYWYEEPLSPDDLKGAADLAGRTRTPVASGENEYTLWGFRDLIDASAADVINADAQILGGITEWAKCAHYAQAKHIPVAPHGDQEIHTQLVAAVPNGLIVEYYDNSLNRLKDVMFDQRLDLNADGSITPFSTPGLGVEIQDQAVERYRVAHSVVC</sequence>
<dbReference type="InterPro" id="IPR013342">
    <property type="entry name" value="Mandelate_racemase_C"/>
</dbReference>
<dbReference type="OrthoDB" id="9802699at2"/>
<dbReference type="PANTHER" id="PTHR13794:SF58">
    <property type="entry name" value="MITOCHONDRIAL ENOLASE SUPERFAMILY MEMBER 1"/>
    <property type="match status" value="1"/>
</dbReference>
<accession>A0A433X2K4</accession>
<dbReference type="SUPFAM" id="SSF54826">
    <property type="entry name" value="Enolase N-terminal domain-like"/>
    <property type="match status" value="1"/>
</dbReference>
<evidence type="ECO:0000256" key="2">
    <source>
        <dbReference type="ARBA" id="ARBA00022723"/>
    </source>
</evidence>
<dbReference type="Pfam" id="PF02746">
    <property type="entry name" value="MR_MLE_N"/>
    <property type="match status" value="1"/>
</dbReference>
<dbReference type="GO" id="GO:0016836">
    <property type="term" value="F:hydro-lyase activity"/>
    <property type="evidence" value="ECO:0007669"/>
    <property type="project" value="TreeGrafter"/>
</dbReference>
<dbReference type="Pfam" id="PF13378">
    <property type="entry name" value="MR_MLE_C"/>
    <property type="match status" value="1"/>
</dbReference>
<evidence type="ECO:0000256" key="1">
    <source>
        <dbReference type="ARBA" id="ARBA00001946"/>
    </source>
</evidence>
<comment type="caution">
    <text evidence="5">The sequence shown here is derived from an EMBL/GenBank/DDBJ whole genome shotgun (WGS) entry which is preliminary data.</text>
</comment>
<dbReference type="SFLD" id="SFLDS00001">
    <property type="entry name" value="Enolase"/>
    <property type="match status" value="1"/>
</dbReference>